<dbReference type="Proteomes" id="UP000184287">
    <property type="component" value="Unassembled WGS sequence"/>
</dbReference>
<evidence type="ECO:0000313" key="1">
    <source>
        <dbReference type="EMBL" id="SHE49410.1"/>
    </source>
</evidence>
<name>A0A1M4TY77_9SPHI</name>
<dbReference type="STRING" id="288992.SAMN04488522_101363"/>
<accession>A0A1M4TY77</accession>
<evidence type="ECO:0000313" key="2">
    <source>
        <dbReference type="Proteomes" id="UP000184287"/>
    </source>
</evidence>
<reference evidence="2" key="1">
    <citation type="submission" date="2016-11" db="EMBL/GenBank/DDBJ databases">
        <authorList>
            <person name="Varghese N."/>
            <person name="Submissions S."/>
        </authorList>
    </citation>
    <scope>NUCLEOTIDE SEQUENCE [LARGE SCALE GENOMIC DNA]</scope>
    <source>
        <strain evidence="2">DSM 16990</strain>
    </source>
</reference>
<sequence>MPAISNTYNSQFGEFSLGEGPENDFFWTGSIDATGGLFSGNIPICIFTKKSLIPPVTIELMELIASDINQYLEKSVVFIKQTLTAQRDRYKIKETEDDLLSLDIGHFPVDHPELIFWEDSNEWMMRFAEGKFEICDPLGISVTYKLTDPISVDNLEDSEYIDP</sequence>
<keyword evidence="2" id="KW-1185">Reference proteome</keyword>
<dbReference type="AlphaFoldDB" id="A0A1M4TY77"/>
<organism evidence="1 2">
    <name type="scientific">Pedobacter caeni</name>
    <dbReference type="NCBI Taxonomy" id="288992"/>
    <lineage>
        <taxon>Bacteria</taxon>
        <taxon>Pseudomonadati</taxon>
        <taxon>Bacteroidota</taxon>
        <taxon>Sphingobacteriia</taxon>
        <taxon>Sphingobacteriales</taxon>
        <taxon>Sphingobacteriaceae</taxon>
        <taxon>Pedobacter</taxon>
    </lineage>
</organism>
<dbReference type="EMBL" id="FQUQ01000001">
    <property type="protein sequence ID" value="SHE49410.1"/>
    <property type="molecule type" value="Genomic_DNA"/>
</dbReference>
<gene>
    <name evidence="1" type="ORF">SAMN04488522_101363</name>
</gene>
<proteinExistence type="predicted"/>
<protein>
    <submittedName>
        <fullName evidence="1">Uncharacterized protein</fullName>
    </submittedName>
</protein>
<dbReference type="OrthoDB" id="2611054at2"/>
<dbReference type="RefSeq" id="WP_073226639.1">
    <property type="nucleotide sequence ID" value="NZ_FQUQ01000001.1"/>
</dbReference>